<gene>
    <name evidence="7" type="ORF">GARC_0243</name>
</gene>
<dbReference type="PROSITE" id="PS50949">
    <property type="entry name" value="HTH_GNTR"/>
    <property type="match status" value="1"/>
</dbReference>
<dbReference type="eggNOG" id="COG1167">
    <property type="taxonomic scope" value="Bacteria"/>
</dbReference>
<keyword evidence="4" id="KW-0238">DNA-binding</keyword>
<dbReference type="InterPro" id="IPR036390">
    <property type="entry name" value="WH_DNA-bd_sf"/>
</dbReference>
<dbReference type="PANTHER" id="PTHR46577:SF2">
    <property type="entry name" value="TRANSCRIPTIONAL REGULATORY PROTEIN"/>
    <property type="match status" value="1"/>
</dbReference>
<dbReference type="SUPFAM" id="SSF46785">
    <property type="entry name" value="Winged helix' DNA-binding domain"/>
    <property type="match status" value="1"/>
</dbReference>
<evidence type="ECO:0000313" key="7">
    <source>
        <dbReference type="EMBL" id="GAC17225.1"/>
    </source>
</evidence>
<keyword evidence="2" id="KW-0663">Pyridoxal phosphate</keyword>
<dbReference type="CDD" id="cd00609">
    <property type="entry name" value="AAT_like"/>
    <property type="match status" value="1"/>
</dbReference>
<proteinExistence type="inferred from homology"/>
<dbReference type="GO" id="GO:0008483">
    <property type="term" value="F:transaminase activity"/>
    <property type="evidence" value="ECO:0007669"/>
    <property type="project" value="UniProtKB-KW"/>
</dbReference>
<dbReference type="STRING" id="493475.GARC_0243"/>
<keyword evidence="8" id="KW-1185">Reference proteome</keyword>
<dbReference type="InterPro" id="IPR000524">
    <property type="entry name" value="Tscrpt_reg_HTH_GntR"/>
</dbReference>
<dbReference type="InterPro" id="IPR036388">
    <property type="entry name" value="WH-like_DNA-bd_sf"/>
</dbReference>
<dbReference type="InterPro" id="IPR015422">
    <property type="entry name" value="PyrdxlP-dep_Trfase_small"/>
</dbReference>
<keyword evidence="7" id="KW-0032">Aminotransferase</keyword>
<dbReference type="SMART" id="SM00345">
    <property type="entry name" value="HTH_GNTR"/>
    <property type="match status" value="1"/>
</dbReference>
<keyword evidence="5" id="KW-0804">Transcription</keyword>
<sequence>MYQQVINLITEMRSNGTLQTGQKLPSLRNLSASLSVSIPTVKQAYVELERQGLVLAKPKSGYFLTQQYASDQPKKARLPNKPMAVSRQQLIEDVFKSIHQPHNLALGVANPVAALPITKTLNRTMRRVMSVMGDKALHYGAVAGYEPLRRQLAFSYMEYALPLAPDDIIITNGAQEALNIALQCVAKAGDVIAVESPCYFGILELIENLGMLALEVPICSEDGLTLQDVKKAINKHPVKACIFSSTIANPIGCELADEAKQQIVELLEDKNIPLIEDDVYGDLYFTEKRGIPAQKYSKKGLVITCSSFSKTAAPAYRIGWIATQKFSQRCAQIKRALSCSSSHMNQITLFEFVRSGDYERYLTQLRSVLMTNKARMLNKLQQLLGDNTRISDPKGGCVFWLEFDSSINSANVFQLALQQNISVSPGMLFSPSNRYQHCIRLSYGLPWNDRLEEGLKVFAAICKEAKNT</sequence>
<dbReference type="InterPro" id="IPR004839">
    <property type="entry name" value="Aminotransferase_I/II_large"/>
</dbReference>
<evidence type="ECO:0000313" key="8">
    <source>
        <dbReference type="Proteomes" id="UP000006327"/>
    </source>
</evidence>
<comment type="caution">
    <text evidence="7">The sequence shown here is derived from an EMBL/GenBank/DDBJ whole genome shotgun (WGS) entry which is preliminary data.</text>
</comment>
<evidence type="ECO:0000256" key="4">
    <source>
        <dbReference type="ARBA" id="ARBA00023125"/>
    </source>
</evidence>
<dbReference type="Pfam" id="PF00155">
    <property type="entry name" value="Aminotran_1_2"/>
    <property type="match status" value="1"/>
</dbReference>
<reference evidence="7 8" key="1">
    <citation type="journal article" date="2017" name="Antonie Van Leeuwenhoek">
        <title>Rhizobium rhizosphaerae sp. nov., a novel species isolated from rice rhizosphere.</title>
        <authorList>
            <person name="Zhao J.J."/>
            <person name="Zhang J."/>
            <person name="Zhang R.J."/>
            <person name="Zhang C.W."/>
            <person name="Yin H.Q."/>
            <person name="Zhang X.X."/>
        </authorList>
    </citation>
    <scope>NUCLEOTIDE SEQUENCE [LARGE SCALE GENOMIC DNA]</scope>
    <source>
        <strain evidence="7 8">BSs20135</strain>
    </source>
</reference>
<dbReference type="AlphaFoldDB" id="K6Z181"/>
<dbReference type="Proteomes" id="UP000006327">
    <property type="component" value="Unassembled WGS sequence"/>
</dbReference>
<dbReference type="GO" id="GO:0003700">
    <property type="term" value="F:DNA-binding transcription factor activity"/>
    <property type="evidence" value="ECO:0007669"/>
    <property type="project" value="InterPro"/>
</dbReference>
<dbReference type="InterPro" id="IPR051446">
    <property type="entry name" value="HTH_trans_reg/aminotransferase"/>
</dbReference>
<dbReference type="PANTHER" id="PTHR46577">
    <property type="entry name" value="HTH-TYPE TRANSCRIPTIONAL REGULATORY PROTEIN GABR"/>
    <property type="match status" value="1"/>
</dbReference>
<dbReference type="CDD" id="cd07377">
    <property type="entry name" value="WHTH_GntR"/>
    <property type="match status" value="1"/>
</dbReference>
<dbReference type="SUPFAM" id="SSF53383">
    <property type="entry name" value="PLP-dependent transferases"/>
    <property type="match status" value="1"/>
</dbReference>
<name>K6Z181_9ALTE</name>
<dbReference type="InterPro" id="IPR015421">
    <property type="entry name" value="PyrdxlP-dep_Trfase_major"/>
</dbReference>
<dbReference type="Gene3D" id="3.90.1150.10">
    <property type="entry name" value="Aspartate Aminotransferase, domain 1"/>
    <property type="match status" value="1"/>
</dbReference>
<dbReference type="Gene3D" id="3.40.640.10">
    <property type="entry name" value="Type I PLP-dependent aspartate aminotransferase-like (Major domain)"/>
    <property type="match status" value="1"/>
</dbReference>
<dbReference type="GO" id="GO:0003677">
    <property type="term" value="F:DNA binding"/>
    <property type="evidence" value="ECO:0007669"/>
    <property type="project" value="UniProtKB-KW"/>
</dbReference>
<dbReference type="EMBL" id="BAEO01000005">
    <property type="protein sequence ID" value="GAC17225.1"/>
    <property type="molecule type" value="Genomic_DNA"/>
</dbReference>
<evidence type="ECO:0000256" key="1">
    <source>
        <dbReference type="ARBA" id="ARBA00005384"/>
    </source>
</evidence>
<feature type="domain" description="HTH gntR-type" evidence="6">
    <location>
        <begin position="1"/>
        <end position="67"/>
    </location>
</feature>
<dbReference type="GO" id="GO:0030170">
    <property type="term" value="F:pyridoxal phosphate binding"/>
    <property type="evidence" value="ECO:0007669"/>
    <property type="project" value="InterPro"/>
</dbReference>
<protein>
    <submittedName>
        <fullName evidence="7">Aminotransferase</fullName>
    </submittedName>
</protein>
<evidence type="ECO:0000256" key="2">
    <source>
        <dbReference type="ARBA" id="ARBA00022898"/>
    </source>
</evidence>
<keyword evidence="3" id="KW-0805">Transcription regulation</keyword>
<accession>K6Z181</accession>
<evidence type="ECO:0000256" key="3">
    <source>
        <dbReference type="ARBA" id="ARBA00023015"/>
    </source>
</evidence>
<dbReference type="InterPro" id="IPR015424">
    <property type="entry name" value="PyrdxlP-dep_Trfase"/>
</dbReference>
<evidence type="ECO:0000259" key="6">
    <source>
        <dbReference type="PROSITE" id="PS50949"/>
    </source>
</evidence>
<dbReference type="Pfam" id="PF00392">
    <property type="entry name" value="GntR"/>
    <property type="match status" value="1"/>
</dbReference>
<comment type="similarity">
    <text evidence="1">In the C-terminal section; belongs to the class-I pyridoxal-phosphate-dependent aminotransferase family.</text>
</comment>
<evidence type="ECO:0000256" key="5">
    <source>
        <dbReference type="ARBA" id="ARBA00023163"/>
    </source>
</evidence>
<organism evidence="7 8">
    <name type="scientific">Paraglaciecola arctica BSs20135</name>
    <dbReference type="NCBI Taxonomy" id="493475"/>
    <lineage>
        <taxon>Bacteria</taxon>
        <taxon>Pseudomonadati</taxon>
        <taxon>Pseudomonadota</taxon>
        <taxon>Gammaproteobacteria</taxon>
        <taxon>Alteromonadales</taxon>
        <taxon>Alteromonadaceae</taxon>
        <taxon>Paraglaciecola</taxon>
    </lineage>
</organism>
<keyword evidence="7" id="KW-0808">Transferase</keyword>
<dbReference type="Gene3D" id="1.10.10.10">
    <property type="entry name" value="Winged helix-like DNA-binding domain superfamily/Winged helix DNA-binding domain"/>
    <property type="match status" value="1"/>
</dbReference>